<gene>
    <name evidence="1" type="ORF">B0T10DRAFT_561407</name>
</gene>
<dbReference type="PANTHER" id="PTHR31630:SF6">
    <property type="entry name" value="PHYTANOYL-COA DIOXYGENASE-RELATED"/>
    <property type="match status" value="1"/>
</dbReference>
<name>A0A9P8W4W1_9HYPO</name>
<dbReference type="InterPro" id="IPR008775">
    <property type="entry name" value="Phytyl_CoA_dOase-like"/>
</dbReference>
<organism evidence="1 2">
    <name type="scientific">Thelonectria olida</name>
    <dbReference type="NCBI Taxonomy" id="1576542"/>
    <lineage>
        <taxon>Eukaryota</taxon>
        <taxon>Fungi</taxon>
        <taxon>Dikarya</taxon>
        <taxon>Ascomycota</taxon>
        <taxon>Pezizomycotina</taxon>
        <taxon>Sordariomycetes</taxon>
        <taxon>Hypocreomycetidae</taxon>
        <taxon>Hypocreales</taxon>
        <taxon>Nectriaceae</taxon>
        <taxon>Thelonectria</taxon>
    </lineage>
</organism>
<dbReference type="AlphaFoldDB" id="A0A9P8W4W1"/>
<dbReference type="OrthoDB" id="445007at2759"/>
<dbReference type="EMBL" id="JAGPYM010000010">
    <property type="protein sequence ID" value="KAH6889826.1"/>
    <property type="molecule type" value="Genomic_DNA"/>
</dbReference>
<protein>
    <submittedName>
        <fullName evidence="1">Uncharacterized protein</fullName>
    </submittedName>
</protein>
<sequence>MAATEGPLLQHTFAPRFEAKDLMDFDESAIYGDWRDEFHKNGCVVIKNVISKERAQYYCDKQIEWLKRFELGFDENKSETWTADHLPVSFKGGMYFAYGSPHEKMAWEARTEPAIMSVFEKLWGTKELISSFDGMNISMPNRKDISWSPWPHTDQNPRRKGMQAVQGLLNYAPNGPKDGGLMLMRGSSKLFNEFFQQKRESADHEDAPPPELEFMDLFLFSEKDLKWFESRGCEMFKVNMEPGDFVLWDSRTIHYARFPEGNQIRHVQYICMTPRVFAEPEALAAKKHCFENYIGTTHWPHCNIRPAQEKPMRDGEVCPKYRTEPFEKPEITDTVLKLAGVKEY</sequence>
<accession>A0A9P8W4W1</accession>
<dbReference type="PANTHER" id="PTHR31630">
    <property type="entry name" value="PHYTANOYL-COA DIOXYGENASE-RELATED-RELATED"/>
    <property type="match status" value="1"/>
</dbReference>
<evidence type="ECO:0000313" key="1">
    <source>
        <dbReference type="EMBL" id="KAH6889826.1"/>
    </source>
</evidence>
<reference evidence="1 2" key="1">
    <citation type="journal article" date="2021" name="Nat. Commun.">
        <title>Genetic determinants of endophytism in the Arabidopsis root mycobiome.</title>
        <authorList>
            <person name="Mesny F."/>
            <person name="Miyauchi S."/>
            <person name="Thiergart T."/>
            <person name="Pickel B."/>
            <person name="Atanasova L."/>
            <person name="Karlsson M."/>
            <person name="Huettel B."/>
            <person name="Barry K.W."/>
            <person name="Haridas S."/>
            <person name="Chen C."/>
            <person name="Bauer D."/>
            <person name="Andreopoulos W."/>
            <person name="Pangilinan J."/>
            <person name="LaButti K."/>
            <person name="Riley R."/>
            <person name="Lipzen A."/>
            <person name="Clum A."/>
            <person name="Drula E."/>
            <person name="Henrissat B."/>
            <person name="Kohler A."/>
            <person name="Grigoriev I.V."/>
            <person name="Martin F.M."/>
            <person name="Hacquard S."/>
        </authorList>
    </citation>
    <scope>NUCLEOTIDE SEQUENCE [LARGE SCALE GENOMIC DNA]</scope>
    <source>
        <strain evidence="1 2">MPI-CAGE-CH-0241</strain>
    </source>
</reference>
<keyword evidence="2" id="KW-1185">Reference proteome</keyword>
<dbReference type="Pfam" id="PF05721">
    <property type="entry name" value="PhyH"/>
    <property type="match status" value="1"/>
</dbReference>
<dbReference type="Gene3D" id="2.60.120.620">
    <property type="entry name" value="q2cbj1_9rhob like domain"/>
    <property type="match status" value="1"/>
</dbReference>
<evidence type="ECO:0000313" key="2">
    <source>
        <dbReference type="Proteomes" id="UP000777438"/>
    </source>
</evidence>
<dbReference type="Proteomes" id="UP000777438">
    <property type="component" value="Unassembled WGS sequence"/>
</dbReference>
<dbReference type="SUPFAM" id="SSF51197">
    <property type="entry name" value="Clavaminate synthase-like"/>
    <property type="match status" value="1"/>
</dbReference>
<comment type="caution">
    <text evidence="1">The sequence shown here is derived from an EMBL/GenBank/DDBJ whole genome shotgun (WGS) entry which is preliminary data.</text>
</comment>
<proteinExistence type="predicted"/>